<evidence type="ECO:0000256" key="3">
    <source>
        <dbReference type="ARBA" id="ARBA00022825"/>
    </source>
</evidence>
<dbReference type="GO" id="GO:0004252">
    <property type="term" value="F:serine-type endopeptidase activity"/>
    <property type="evidence" value="ECO:0007669"/>
    <property type="project" value="InterPro"/>
</dbReference>
<dbReference type="Pfam" id="PF02897">
    <property type="entry name" value="Peptidase_S9_N"/>
    <property type="match status" value="1"/>
</dbReference>
<dbReference type="GO" id="GO:0006508">
    <property type="term" value="P:proteolysis"/>
    <property type="evidence" value="ECO:0007669"/>
    <property type="project" value="UniProtKB-KW"/>
</dbReference>
<keyword evidence="1" id="KW-0645">Protease</keyword>
<reference evidence="6 7" key="1">
    <citation type="journal article" date="2018" name="Mol. Plant Microbe Interact.">
        <title>Taxonomically Different Co-Microsymbionts of a Relict Legume, Oxytropis popoviana, Have Complementary Sets of Symbiotic Genes and Together Increase the Efficiency of Plant Nodulation.</title>
        <authorList>
            <person name="Safronova V."/>
            <person name="Belimov A."/>
            <person name="Sazanova A."/>
            <person name="Chirak E."/>
            <person name="Verkhozina A."/>
            <person name="Kuznetsova I."/>
            <person name="Andronov E."/>
            <person name="Puhalsky J."/>
            <person name="Tikhonovich I."/>
        </authorList>
    </citation>
    <scope>NUCLEOTIDE SEQUENCE [LARGE SCALE GENOMIC DNA]</scope>
    <source>
        <strain evidence="6 7">Opo-235</strain>
    </source>
</reference>
<dbReference type="InterPro" id="IPR001375">
    <property type="entry name" value="Peptidase_S9_cat"/>
</dbReference>
<dbReference type="AlphaFoldDB" id="A0A3M9X5G8"/>
<organism evidence="6 7">
    <name type="scientific">Mesorhizobium japonicum</name>
    <dbReference type="NCBI Taxonomy" id="2066070"/>
    <lineage>
        <taxon>Bacteria</taxon>
        <taxon>Pseudomonadati</taxon>
        <taxon>Pseudomonadota</taxon>
        <taxon>Alphaproteobacteria</taxon>
        <taxon>Hyphomicrobiales</taxon>
        <taxon>Phyllobacteriaceae</taxon>
        <taxon>Mesorhizobium</taxon>
    </lineage>
</organism>
<dbReference type="PANTHER" id="PTHR42881">
    <property type="entry name" value="PROLYL ENDOPEPTIDASE"/>
    <property type="match status" value="1"/>
</dbReference>
<sequence length="713" mass="79039">MTDFDFRPTLNAPDDDPYLWLEDVEGERALAWVARQSARTLEHFGGTQFERDRAALTAIFDRPDKIPLITRRGQYLYNFWQDARNPRGLWRRTTLAAYMKADPQWELLLDLDALAVSDGEDWIWGGASIESERRERAVLRLSHGGSDAVVHREFDLGTLSLVADGFNLPEAKGDIDWLDPDTLLLSSALGDGMATRSGYARTVRLWKRGADPLTAPVIFETGSESLSVSGHLDRTTESERLWFIEEPAFFEVIGRIGDRSGPKMKIDLPRDARWNSFGDWLSVKPRKPWTVGGTTHAADALIGISLSSFIAGERGFATLFEPGDRRSLQSFFWNNGELIISYLVNLVPRFETFTPGRQKWTRRALDTVPAEGTVHLWSLDVGDHETNGEVLISAQDPITPPQLLLLDLNDAPPLGAPVILKRNPENFDASGLMVTRHEAVSSDGETIPYTQVGPAKGNGDAPVHLTAYGGFGISLLPYYNSSIGKLWLERGGACVVANIRGGGEFGTRWHEAGRREGKRLTHDDFAAVAADIVRRGITQPRLIAAEGGSNGGLLIANMLTRYPERFGALFCTIPLVDMRRYTKLLAGASWIDEYGDPDMPDDWTFLKEISAYHAAMPGEPYPPILLATTKRDDRVHPGHARKMAAKLQALGYPAYVYEPSAGGHGYGKDNRERAAFIALGNNFLRSAIGWQDDRVRWPGPNKSNVSNKVSTGR</sequence>
<accession>A0A3M9X5G8</accession>
<dbReference type="RefSeq" id="WP_123169462.1">
    <property type="nucleotide sequence ID" value="NZ_QKOD01000009.1"/>
</dbReference>
<evidence type="ECO:0000256" key="2">
    <source>
        <dbReference type="ARBA" id="ARBA00022801"/>
    </source>
</evidence>
<dbReference type="PANTHER" id="PTHR42881:SF13">
    <property type="entry name" value="PROLYL ENDOPEPTIDASE"/>
    <property type="match status" value="1"/>
</dbReference>
<keyword evidence="2" id="KW-0378">Hydrolase</keyword>
<dbReference type="SUPFAM" id="SSF50993">
    <property type="entry name" value="Peptidase/esterase 'gauge' domain"/>
    <property type="match status" value="1"/>
</dbReference>
<feature type="domain" description="Peptidase S9A N-terminal" evidence="5">
    <location>
        <begin position="16"/>
        <end position="226"/>
    </location>
</feature>
<dbReference type="InterPro" id="IPR023302">
    <property type="entry name" value="Pept_S9A_N"/>
</dbReference>
<evidence type="ECO:0000256" key="1">
    <source>
        <dbReference type="ARBA" id="ARBA00022670"/>
    </source>
</evidence>
<name>A0A3M9X5G8_9HYPH</name>
<dbReference type="Pfam" id="PF00326">
    <property type="entry name" value="Peptidase_S9"/>
    <property type="match status" value="1"/>
</dbReference>
<dbReference type="InterPro" id="IPR029058">
    <property type="entry name" value="AB_hydrolase_fold"/>
</dbReference>
<dbReference type="PRINTS" id="PR00862">
    <property type="entry name" value="PROLIGOPTASE"/>
</dbReference>
<dbReference type="Proteomes" id="UP000275436">
    <property type="component" value="Unassembled WGS sequence"/>
</dbReference>
<dbReference type="InterPro" id="IPR051167">
    <property type="entry name" value="Prolyl_oligopep/macrocyclase"/>
</dbReference>
<dbReference type="Gene3D" id="3.40.50.1820">
    <property type="entry name" value="alpha/beta hydrolase"/>
    <property type="match status" value="1"/>
</dbReference>
<protein>
    <submittedName>
        <fullName evidence="6">S9 family peptidase</fullName>
    </submittedName>
</protein>
<dbReference type="GO" id="GO:0070012">
    <property type="term" value="F:oligopeptidase activity"/>
    <property type="evidence" value="ECO:0007669"/>
    <property type="project" value="TreeGrafter"/>
</dbReference>
<evidence type="ECO:0000313" key="6">
    <source>
        <dbReference type="EMBL" id="RNJ42770.1"/>
    </source>
</evidence>
<evidence type="ECO:0000259" key="5">
    <source>
        <dbReference type="Pfam" id="PF02897"/>
    </source>
</evidence>
<feature type="domain" description="Peptidase S9 prolyl oligopeptidase catalytic" evidence="4">
    <location>
        <begin position="486"/>
        <end position="685"/>
    </location>
</feature>
<proteinExistence type="predicted"/>
<dbReference type="EMBL" id="QKOD01000009">
    <property type="protein sequence ID" value="RNJ42770.1"/>
    <property type="molecule type" value="Genomic_DNA"/>
</dbReference>
<comment type="caution">
    <text evidence="6">The sequence shown here is derived from an EMBL/GenBank/DDBJ whole genome shotgun (WGS) entry which is preliminary data.</text>
</comment>
<keyword evidence="3" id="KW-0720">Serine protease</keyword>
<dbReference type="SUPFAM" id="SSF53474">
    <property type="entry name" value="alpha/beta-Hydrolases"/>
    <property type="match status" value="1"/>
</dbReference>
<dbReference type="InterPro" id="IPR002470">
    <property type="entry name" value="Peptidase_S9A"/>
</dbReference>
<dbReference type="GO" id="GO:0005829">
    <property type="term" value="C:cytosol"/>
    <property type="evidence" value="ECO:0007669"/>
    <property type="project" value="TreeGrafter"/>
</dbReference>
<gene>
    <name evidence="6" type="ORF">DNR46_27095</name>
</gene>
<evidence type="ECO:0000259" key="4">
    <source>
        <dbReference type="Pfam" id="PF00326"/>
    </source>
</evidence>
<dbReference type="Gene3D" id="2.130.10.120">
    <property type="entry name" value="Prolyl oligopeptidase, N-terminal domain"/>
    <property type="match status" value="1"/>
</dbReference>
<evidence type="ECO:0000313" key="7">
    <source>
        <dbReference type="Proteomes" id="UP000275436"/>
    </source>
</evidence>